<gene>
    <name evidence="1" type="ORF">BN85309400</name>
</gene>
<sequence length="221" mass="25166">MKKRSLIPSILIVLSLMMLLPTSVFAWFSFQNNVTLVNLETSQMDVSIEVDENQSVQVISQTITTNTLTYIDFNKDIVLNTSGALNHIASSIGITLSNSEDSITVKNRINLDTLNEQALIYLVVVEGKNIEETHEYIRDYYNYIQTIISSGSTLEQQRNLIDSHNQNMLQYIESVSLFASETLTFQLVFWADYDLYQGPNYLDHVYNLALNIDSIQVDGEF</sequence>
<dbReference type="OrthoDB" id="411285at2"/>
<dbReference type="EMBL" id="FO681348">
    <property type="protein sequence ID" value="CCV65961.1"/>
    <property type="molecule type" value="Genomic_DNA"/>
</dbReference>
<keyword evidence="2" id="KW-1185">Reference proteome</keyword>
<dbReference type="HOGENOM" id="CLU_1248359_0_0_14"/>
<dbReference type="RefSeq" id="WP_030004823.1">
    <property type="nucleotide sequence ID" value="NC_022549.1"/>
</dbReference>
<proteinExistence type="predicted"/>
<dbReference type="Proteomes" id="UP000032737">
    <property type="component" value="Chromosome"/>
</dbReference>
<name>U4KNV7_9MOLU</name>
<reference evidence="1 2" key="1">
    <citation type="journal article" date="2013" name="J. Mol. Microbiol. Biotechnol.">
        <title>Analysis of the Complete Genomes of Acholeplasma brassicae , A. palmae and A. laidlawii and Their Comparison to the Obligate Parasites from ' Candidatus Phytoplasma'.</title>
        <authorList>
            <person name="Kube M."/>
            <person name="Siewert C."/>
            <person name="Migdoll A.M."/>
            <person name="Duduk B."/>
            <person name="Holz S."/>
            <person name="Rabus R."/>
            <person name="Seemuller E."/>
            <person name="Mitrovic J."/>
            <person name="Muller I."/>
            <person name="Buttner C."/>
            <person name="Reinhardt R."/>
        </authorList>
    </citation>
    <scope>NUCLEOTIDE SEQUENCE [LARGE SCALE GENOMIC DNA]</scope>
    <source>
        <strain evidence="2">0502</strain>
    </source>
</reference>
<dbReference type="KEGG" id="abra:BN85309400"/>
<evidence type="ECO:0000313" key="2">
    <source>
        <dbReference type="Proteomes" id="UP000032737"/>
    </source>
</evidence>
<protein>
    <submittedName>
        <fullName evidence="1">Uncharacterized protein</fullName>
    </submittedName>
</protein>
<evidence type="ECO:0000313" key="1">
    <source>
        <dbReference type="EMBL" id="CCV65961.1"/>
    </source>
</evidence>
<organism evidence="1 2">
    <name type="scientific">Acholeplasma brassicae</name>
    <dbReference type="NCBI Taxonomy" id="61635"/>
    <lineage>
        <taxon>Bacteria</taxon>
        <taxon>Bacillati</taxon>
        <taxon>Mycoplasmatota</taxon>
        <taxon>Mollicutes</taxon>
        <taxon>Acholeplasmatales</taxon>
        <taxon>Acholeplasmataceae</taxon>
        <taxon>Acholeplasma</taxon>
    </lineage>
</organism>
<accession>U4KNV7</accession>
<dbReference type="AlphaFoldDB" id="U4KNV7"/>
<dbReference type="STRING" id="61635.BN85309400"/>